<accession>A0A6P2CQR8</accession>
<dbReference type="AlphaFoldDB" id="A0A6P2CQR8"/>
<dbReference type="EMBL" id="LR593886">
    <property type="protein sequence ID" value="VTR91253.1"/>
    <property type="molecule type" value="Genomic_DNA"/>
</dbReference>
<evidence type="ECO:0000259" key="2">
    <source>
        <dbReference type="Pfam" id="PF07596"/>
    </source>
</evidence>
<dbReference type="InterPro" id="IPR012902">
    <property type="entry name" value="N_methyl_site"/>
</dbReference>
<proteinExistence type="predicted"/>
<dbReference type="RefSeq" id="WP_162666275.1">
    <property type="nucleotide sequence ID" value="NZ_LR593886.1"/>
</dbReference>
<dbReference type="PANTHER" id="PTHR30093:SF2">
    <property type="entry name" value="TYPE II SECRETION SYSTEM PROTEIN H"/>
    <property type="match status" value="1"/>
</dbReference>
<feature type="transmembrane region" description="Helical" evidence="1">
    <location>
        <begin position="12"/>
        <end position="34"/>
    </location>
</feature>
<dbReference type="InterPro" id="IPR045584">
    <property type="entry name" value="Pilin-like"/>
</dbReference>
<keyword evidence="1" id="KW-0812">Transmembrane</keyword>
<evidence type="ECO:0000313" key="3">
    <source>
        <dbReference type="EMBL" id="VTR91253.1"/>
    </source>
</evidence>
<dbReference type="NCBIfam" id="TIGR02532">
    <property type="entry name" value="IV_pilin_GFxxxE"/>
    <property type="match status" value="1"/>
</dbReference>
<keyword evidence="4" id="KW-1185">Reference proteome</keyword>
<dbReference type="PANTHER" id="PTHR30093">
    <property type="entry name" value="GENERAL SECRETION PATHWAY PROTEIN G"/>
    <property type="match status" value="1"/>
</dbReference>
<feature type="domain" description="DUF1559" evidence="2">
    <location>
        <begin position="35"/>
        <end position="294"/>
    </location>
</feature>
<protein>
    <recommendedName>
        <fullName evidence="2">DUF1559 domain-containing protein</fullName>
    </recommendedName>
</protein>
<dbReference type="PROSITE" id="PS00409">
    <property type="entry name" value="PROKAR_NTER_METHYL"/>
    <property type="match status" value="1"/>
</dbReference>
<dbReference type="Pfam" id="PF07596">
    <property type="entry name" value="SBP_bac_10"/>
    <property type="match status" value="1"/>
</dbReference>
<sequence length="318" mass="33885">MDSPRRDQRGFTLIELLVVIAIIAILIGLLLPAVQKVRDAAARIQSANNLKQLGIACHSVNDVSGTLPLVWNPWWGNASPFLQPWPADNTGHLILLPFIEQDNLQKQEKQYGPWRETGTLPTGTAAVCETVVKTYQAPAGGLTGVQTFGGNYGNGSGAWYSWMKTNTFSTTNYVLNIQVFGNPSNVAGDVWDGWNLNKTTRPLAVQRISDGSSNTVMLAEKLSSCPLSWMAGGKSYVTFAGASYEYPNAPVFHGGQGAPQFGATITNCDPARVHALSTGVMLTGMADGSVRNVSAGVSASTWAIACGPQDGAVLPSDW</sequence>
<gene>
    <name evidence="3" type="ORF">SOIL9_64610</name>
</gene>
<evidence type="ECO:0000256" key="1">
    <source>
        <dbReference type="SAM" id="Phobius"/>
    </source>
</evidence>
<keyword evidence="1" id="KW-1133">Transmembrane helix</keyword>
<organism evidence="3 4">
    <name type="scientific">Gemmata massiliana</name>
    <dbReference type="NCBI Taxonomy" id="1210884"/>
    <lineage>
        <taxon>Bacteria</taxon>
        <taxon>Pseudomonadati</taxon>
        <taxon>Planctomycetota</taxon>
        <taxon>Planctomycetia</taxon>
        <taxon>Gemmatales</taxon>
        <taxon>Gemmataceae</taxon>
        <taxon>Gemmata</taxon>
    </lineage>
</organism>
<dbReference type="KEGG" id="gms:SOIL9_64610"/>
<dbReference type="Proteomes" id="UP000464178">
    <property type="component" value="Chromosome"/>
</dbReference>
<dbReference type="InterPro" id="IPR011453">
    <property type="entry name" value="DUF1559"/>
</dbReference>
<dbReference type="SUPFAM" id="SSF54523">
    <property type="entry name" value="Pili subunits"/>
    <property type="match status" value="1"/>
</dbReference>
<dbReference type="Gene3D" id="3.30.700.10">
    <property type="entry name" value="Glycoprotein, Type 4 Pilin"/>
    <property type="match status" value="1"/>
</dbReference>
<dbReference type="Pfam" id="PF07963">
    <property type="entry name" value="N_methyl"/>
    <property type="match status" value="1"/>
</dbReference>
<reference evidence="3 4" key="1">
    <citation type="submission" date="2019-05" db="EMBL/GenBank/DDBJ databases">
        <authorList>
            <consortium name="Science for Life Laboratories"/>
        </authorList>
    </citation>
    <scope>NUCLEOTIDE SEQUENCE [LARGE SCALE GENOMIC DNA]</scope>
    <source>
        <strain evidence="3">Soil9</strain>
    </source>
</reference>
<evidence type="ECO:0000313" key="4">
    <source>
        <dbReference type="Proteomes" id="UP000464178"/>
    </source>
</evidence>
<keyword evidence="1" id="KW-0472">Membrane</keyword>
<name>A0A6P2CQR8_9BACT</name>